<organism evidence="3 4">
    <name type="scientific">Chishuiella changwenlii</name>
    <dbReference type="NCBI Taxonomy" id="1434701"/>
    <lineage>
        <taxon>Bacteria</taxon>
        <taxon>Pseudomonadati</taxon>
        <taxon>Bacteroidota</taxon>
        <taxon>Flavobacteriia</taxon>
        <taxon>Flavobacteriales</taxon>
        <taxon>Weeksellaceae</taxon>
        <taxon>Chishuiella</taxon>
    </lineage>
</organism>
<evidence type="ECO:0000313" key="3">
    <source>
        <dbReference type="EMBL" id="SHK97686.1"/>
    </source>
</evidence>
<reference evidence="2" key="5">
    <citation type="submission" date="2024-05" db="EMBL/GenBank/DDBJ databases">
        <authorList>
            <person name="Sun Q."/>
            <person name="Zhou Y."/>
        </authorList>
    </citation>
    <scope>NUCLEOTIDE SEQUENCE</scope>
    <source>
        <strain evidence="2">CGMCC 1.12707</strain>
    </source>
</reference>
<evidence type="ECO:0000256" key="1">
    <source>
        <dbReference type="SAM" id="Phobius"/>
    </source>
</evidence>
<keyword evidence="5" id="KW-1185">Reference proteome</keyword>
<reference evidence="5" key="4">
    <citation type="journal article" date="2019" name="Int. J. Syst. Evol. Microbiol.">
        <title>The Global Catalogue of Microorganisms (GCM) 10K type strain sequencing project: providing services to taxonomists for standard genome sequencing and annotation.</title>
        <authorList>
            <consortium name="The Broad Institute Genomics Platform"/>
            <consortium name="The Broad Institute Genome Sequencing Center for Infectious Disease"/>
            <person name="Wu L."/>
            <person name="Ma J."/>
        </authorList>
    </citation>
    <scope>NUCLEOTIDE SEQUENCE [LARGE SCALE GENOMIC DNA]</scope>
    <source>
        <strain evidence="5">CGMCC 1.12707</strain>
    </source>
</reference>
<dbReference type="Proteomes" id="UP000650994">
    <property type="component" value="Unassembled WGS sequence"/>
</dbReference>
<gene>
    <name evidence="2" type="ORF">GCM10010984_15720</name>
    <name evidence="3" type="ORF">SAMN05443634_1054</name>
</gene>
<dbReference type="Proteomes" id="UP000184120">
    <property type="component" value="Unassembled WGS sequence"/>
</dbReference>
<reference evidence="3" key="2">
    <citation type="submission" date="2016-11" db="EMBL/GenBank/DDBJ databases">
        <authorList>
            <person name="Jaros S."/>
            <person name="Januszkiewicz K."/>
            <person name="Wedrychowicz H."/>
        </authorList>
    </citation>
    <scope>NUCLEOTIDE SEQUENCE [LARGE SCALE GENOMIC DNA]</scope>
    <source>
        <strain evidence="3">DSM 27989</strain>
    </source>
</reference>
<dbReference type="EMBL" id="FRBH01000005">
    <property type="protein sequence ID" value="SHK97686.1"/>
    <property type="molecule type" value="Genomic_DNA"/>
</dbReference>
<name>A0A1M6WVK2_9FLAO</name>
<keyword evidence="1" id="KW-0812">Transmembrane</keyword>
<evidence type="ECO:0000313" key="4">
    <source>
        <dbReference type="Proteomes" id="UP000184120"/>
    </source>
</evidence>
<dbReference type="EMBL" id="BMFL01000009">
    <property type="protein sequence ID" value="GGE98994.1"/>
    <property type="molecule type" value="Genomic_DNA"/>
</dbReference>
<accession>A0A1M6WVK2</accession>
<protein>
    <recommendedName>
        <fullName evidence="6">DUF3592 domain-containing protein</fullName>
    </recommendedName>
</protein>
<reference evidence="4" key="3">
    <citation type="submission" date="2016-11" db="EMBL/GenBank/DDBJ databases">
        <authorList>
            <person name="Varghese N."/>
            <person name="Submissions S."/>
        </authorList>
    </citation>
    <scope>NUCLEOTIDE SEQUENCE [LARGE SCALE GENOMIC DNA]</scope>
    <source>
        <strain evidence="4">DSM 27989</strain>
    </source>
</reference>
<dbReference type="OrthoDB" id="1447264at2"/>
<keyword evidence="1" id="KW-0472">Membrane</keyword>
<dbReference type="AlphaFoldDB" id="A0A1M6WVK2"/>
<evidence type="ECO:0000313" key="2">
    <source>
        <dbReference type="EMBL" id="GGE98994.1"/>
    </source>
</evidence>
<keyword evidence="1" id="KW-1133">Transmembrane helix</keyword>
<proteinExistence type="predicted"/>
<evidence type="ECO:0008006" key="6">
    <source>
        <dbReference type="Google" id="ProtNLM"/>
    </source>
</evidence>
<feature type="transmembrane region" description="Helical" evidence="1">
    <location>
        <begin position="32"/>
        <end position="55"/>
    </location>
</feature>
<evidence type="ECO:0000313" key="5">
    <source>
        <dbReference type="Proteomes" id="UP000650994"/>
    </source>
</evidence>
<dbReference type="RefSeq" id="WP_072930898.1">
    <property type="nucleotide sequence ID" value="NZ_BMFL01000009.1"/>
</dbReference>
<reference evidence="2" key="1">
    <citation type="journal article" date="2014" name="Int. J. Syst. Evol. Microbiol.">
        <title>Complete genome of a new Firmicutes species belonging to the dominant human colonic microbiota ('Ruminococcus bicirculans') reveals two chromosomes and a selective capacity to utilize plant glucans.</title>
        <authorList>
            <consortium name="NISC Comparative Sequencing Program"/>
            <person name="Wegmann U."/>
            <person name="Louis P."/>
            <person name="Goesmann A."/>
            <person name="Henrissat B."/>
            <person name="Duncan S.H."/>
            <person name="Flint H.J."/>
        </authorList>
    </citation>
    <scope>NUCLEOTIDE SEQUENCE</scope>
    <source>
        <strain evidence="2">CGMCC 1.12707</strain>
    </source>
</reference>
<sequence>MKLSIGIGFVLISLGLISLCYFLNFEIFFNQILGLFFILSGLFFAYLGLKFIFAYSNYNRLIKKGFKVKAHITEIKRTLLGEGNLPDYVIEVFYKHPDNQKIYHTEFEYFGDVNSNNLLKKGKEVDILIDPQDPENIYYESL</sequence>